<dbReference type="GO" id="GO:0016567">
    <property type="term" value="P:protein ubiquitination"/>
    <property type="evidence" value="ECO:0007669"/>
    <property type="project" value="InterPro"/>
</dbReference>
<dbReference type="PROSITE" id="PS51698">
    <property type="entry name" value="U_BOX"/>
    <property type="match status" value="1"/>
</dbReference>
<dbReference type="InterPro" id="IPR011989">
    <property type="entry name" value="ARM-like"/>
</dbReference>
<keyword evidence="5" id="KW-1185">Reference proteome</keyword>
<dbReference type="InterPro" id="IPR013083">
    <property type="entry name" value="Znf_RING/FYVE/PHD"/>
</dbReference>
<dbReference type="AlphaFoldDB" id="A0AAD7UEC8"/>
<organism evidence="4 5">
    <name type="scientific">Chrysophaeum taylorii</name>
    <dbReference type="NCBI Taxonomy" id="2483200"/>
    <lineage>
        <taxon>Eukaryota</taxon>
        <taxon>Sar</taxon>
        <taxon>Stramenopiles</taxon>
        <taxon>Ochrophyta</taxon>
        <taxon>Pelagophyceae</taxon>
        <taxon>Pelagomonadales</taxon>
        <taxon>Pelagomonadaceae</taxon>
        <taxon>Chrysophaeum</taxon>
    </lineage>
</organism>
<evidence type="ECO:0000256" key="1">
    <source>
        <dbReference type="ARBA" id="ARBA00000900"/>
    </source>
</evidence>
<accession>A0AAD7UEC8</accession>
<evidence type="ECO:0000313" key="5">
    <source>
        <dbReference type="Proteomes" id="UP001230188"/>
    </source>
</evidence>
<comment type="catalytic activity">
    <reaction evidence="1">
        <text>S-ubiquitinyl-[E2 ubiquitin-conjugating enzyme]-L-cysteine + [acceptor protein]-L-lysine = [E2 ubiquitin-conjugating enzyme]-L-cysteine + N(6)-ubiquitinyl-[acceptor protein]-L-lysine.</text>
        <dbReference type="EC" id="2.3.2.27"/>
    </reaction>
</comment>
<dbReference type="InterPro" id="IPR003613">
    <property type="entry name" value="Ubox_domain"/>
</dbReference>
<dbReference type="Proteomes" id="UP001230188">
    <property type="component" value="Unassembled WGS sequence"/>
</dbReference>
<evidence type="ECO:0000256" key="2">
    <source>
        <dbReference type="ARBA" id="ARBA00012483"/>
    </source>
</evidence>
<dbReference type="EC" id="2.3.2.27" evidence="2"/>
<dbReference type="InterPro" id="IPR016024">
    <property type="entry name" value="ARM-type_fold"/>
</dbReference>
<dbReference type="Gene3D" id="3.30.40.10">
    <property type="entry name" value="Zinc/RING finger domain, C3HC4 (zinc finger)"/>
    <property type="match status" value="1"/>
</dbReference>
<reference evidence="4" key="1">
    <citation type="submission" date="2023-01" db="EMBL/GenBank/DDBJ databases">
        <title>Metagenome sequencing of chrysophaentin producing Chrysophaeum taylorii.</title>
        <authorList>
            <person name="Davison J."/>
            <person name="Bewley C."/>
        </authorList>
    </citation>
    <scope>NUCLEOTIDE SEQUENCE</scope>
    <source>
        <strain evidence="4">NIES-1699</strain>
    </source>
</reference>
<sequence length="639" mass="68197">MRAGFCGFANNPDRIAQLDRAERLASSVSEITRIKQAERKSKKDAQQASLLDLAPKAVAILRSKGNDVTKITVREITSILGRYFGVAEPKGDKATSIGDVARIKIRAPCAMGASPKWLPEEFRCPLTLDVMDSPVFLCTEAGRSFERKALERWLKRHPRRDPLTNAEYAKPLAFMPNRALKEAIERWQQPLQRTRSSIVDERCELQAAQRSPSTLALASKSREDASPSRDLGTMVDKFVRGESTAVVKVLKLVATNDDNAAIILAAEGVGEALARVIASRDDTSLAAAGLVEILGARAAVGLEGLLECCVAPLVAAIEDTREPDLVGAALAALLELEPLAPLMLRLGASASLVALLKHSALETPAARLLAALAARASKSPELAVALKPLGRLVAAQSHGARRFAASALAEVVANNPAVSRAVGKIAHIFEGLDAMLRAQRDQPEDALQAARLLNSLFAGTENNMVLYVRAAGSVAGLVGVVQDADDLDAKTQAATALAHIAGSRLEFQREVAASGVVKPIGRLLRDRCGADPRAKTAAALFFVALAAGNSENQGIIATEGIVGPLVAILQQPPSEPKPIVAIALRWLIDHREARLVVAKHLGFKWVLVPPSKAAVDARIGEILPEHRPQMPKKSRDGTY</sequence>
<feature type="domain" description="U-box" evidence="3">
    <location>
        <begin position="117"/>
        <end position="194"/>
    </location>
</feature>
<evidence type="ECO:0000259" key="3">
    <source>
        <dbReference type="PROSITE" id="PS51698"/>
    </source>
</evidence>
<comment type="caution">
    <text evidence="4">The sequence shown here is derived from an EMBL/GenBank/DDBJ whole genome shotgun (WGS) entry which is preliminary data.</text>
</comment>
<protein>
    <recommendedName>
        <fullName evidence="2">RING-type E3 ubiquitin transferase</fullName>
        <ecNumber evidence="2">2.3.2.27</ecNumber>
    </recommendedName>
</protein>
<dbReference type="Gene3D" id="1.25.10.10">
    <property type="entry name" value="Leucine-rich Repeat Variant"/>
    <property type="match status" value="2"/>
</dbReference>
<evidence type="ECO:0000313" key="4">
    <source>
        <dbReference type="EMBL" id="KAJ8603138.1"/>
    </source>
</evidence>
<proteinExistence type="predicted"/>
<dbReference type="EMBL" id="JAQMWT010000360">
    <property type="protein sequence ID" value="KAJ8603138.1"/>
    <property type="molecule type" value="Genomic_DNA"/>
</dbReference>
<dbReference type="SMART" id="SM00504">
    <property type="entry name" value="Ubox"/>
    <property type="match status" value="1"/>
</dbReference>
<dbReference type="GO" id="GO:0061630">
    <property type="term" value="F:ubiquitin protein ligase activity"/>
    <property type="evidence" value="ECO:0007669"/>
    <property type="project" value="UniProtKB-EC"/>
</dbReference>
<dbReference type="PANTHER" id="PTHR23315">
    <property type="entry name" value="U BOX DOMAIN-CONTAINING"/>
    <property type="match status" value="1"/>
</dbReference>
<dbReference type="Pfam" id="PF04564">
    <property type="entry name" value="U-box"/>
    <property type="match status" value="1"/>
</dbReference>
<dbReference type="SUPFAM" id="SSF48371">
    <property type="entry name" value="ARM repeat"/>
    <property type="match status" value="2"/>
</dbReference>
<name>A0AAD7UEC8_9STRA</name>
<gene>
    <name evidence="4" type="ORF">CTAYLR_004593</name>
</gene>
<dbReference type="PANTHER" id="PTHR23315:SF7">
    <property type="entry name" value="U-BOX DOMAIN-CONTAINING PROTEIN 4"/>
    <property type="match status" value="1"/>
</dbReference>
<dbReference type="SUPFAM" id="SSF57850">
    <property type="entry name" value="RING/U-box"/>
    <property type="match status" value="1"/>
</dbReference>